<dbReference type="CDD" id="cd16373">
    <property type="entry name" value="DMSOR_beta_like"/>
    <property type="match status" value="1"/>
</dbReference>
<dbReference type="Gene3D" id="3.30.70.20">
    <property type="match status" value="2"/>
</dbReference>
<evidence type="ECO:0000256" key="6">
    <source>
        <dbReference type="ARBA" id="ARBA00023014"/>
    </source>
</evidence>
<dbReference type="Proteomes" id="UP000677265">
    <property type="component" value="Unassembled WGS sequence"/>
</dbReference>
<organism evidence="8">
    <name type="scientific">Neobacillus citreus</name>
    <dbReference type="NCBI Taxonomy" id="2833578"/>
    <lineage>
        <taxon>Bacteria</taxon>
        <taxon>Bacillati</taxon>
        <taxon>Bacillota</taxon>
        <taxon>Bacilli</taxon>
        <taxon>Bacillales</taxon>
        <taxon>Bacillaceae</taxon>
        <taxon>Neobacillus</taxon>
    </lineage>
</organism>
<keyword evidence="2" id="KW-0004">4Fe-4S</keyword>
<dbReference type="SUPFAM" id="SSF54862">
    <property type="entry name" value="4Fe-4S ferredoxins"/>
    <property type="match status" value="1"/>
</dbReference>
<keyword evidence="4" id="KW-0249">Electron transport</keyword>
<name>A0A942SUG1_9BACI</name>
<accession>A0A942SUG1</accession>
<proteinExistence type="predicted"/>
<dbReference type="PANTHER" id="PTHR42859:SF10">
    <property type="entry name" value="DIMETHYLSULFOXIDE REDUCTASE CHAIN B"/>
    <property type="match status" value="1"/>
</dbReference>
<dbReference type="GO" id="GO:0046872">
    <property type="term" value="F:metal ion binding"/>
    <property type="evidence" value="ECO:0007669"/>
    <property type="project" value="UniProtKB-KW"/>
</dbReference>
<protein>
    <submittedName>
        <fullName evidence="8">4Fe-4S dicluster domain-containing protein</fullName>
    </submittedName>
</protein>
<keyword evidence="10" id="KW-1185">Reference proteome</keyword>
<dbReference type="EMBL" id="JAGYPE010000001">
    <property type="protein sequence ID" value="MBS4180284.1"/>
    <property type="molecule type" value="Genomic_DNA"/>
</dbReference>
<evidence type="ECO:0000256" key="3">
    <source>
        <dbReference type="ARBA" id="ARBA00022723"/>
    </source>
</evidence>
<feature type="domain" description="4Fe-4S ferredoxin-type" evidence="7">
    <location>
        <begin position="154"/>
        <end position="185"/>
    </location>
</feature>
<dbReference type="GO" id="GO:0051539">
    <property type="term" value="F:4 iron, 4 sulfur cluster binding"/>
    <property type="evidence" value="ECO:0007669"/>
    <property type="project" value="UniProtKB-KW"/>
</dbReference>
<dbReference type="PANTHER" id="PTHR42859">
    <property type="entry name" value="OXIDOREDUCTASE"/>
    <property type="match status" value="1"/>
</dbReference>
<evidence type="ECO:0000259" key="7">
    <source>
        <dbReference type="PROSITE" id="PS51379"/>
    </source>
</evidence>
<dbReference type="InterPro" id="IPR017896">
    <property type="entry name" value="4Fe4S_Fe-S-bd"/>
</dbReference>
<dbReference type="RefSeq" id="WP_213140282.1">
    <property type="nucleotide sequence ID" value="NZ_JAGYPE020000025.1"/>
</dbReference>
<gene>
    <name evidence="9" type="ORF">KHB02_014820</name>
    <name evidence="8" type="ORF">KHB02_02655</name>
</gene>
<sequence length="188" mass="20972">MDKEKLNRRQYLALNWESTIHFLGNFLAPAMELERDFIRPPGAGEELEFLTSCTRCSKCQEICPEQSIRLFALSDGAKLVNTPYMNLNESPCTFCMKCVEVCPTEALNLSDYQKCPYLGTVKVEKYSCLAYKQVMCDYCVRACPVNGAIRLEDGVPVVSKELCTGCGICITNCIAEGGALKVLQKEHS</sequence>
<evidence type="ECO:0000313" key="8">
    <source>
        <dbReference type="EMBL" id="MBS4180284.1"/>
    </source>
</evidence>
<evidence type="ECO:0000256" key="1">
    <source>
        <dbReference type="ARBA" id="ARBA00022448"/>
    </source>
</evidence>
<keyword evidence="3" id="KW-0479">Metal-binding</keyword>
<keyword evidence="6" id="KW-0411">Iron-sulfur</keyword>
<dbReference type="PROSITE" id="PS51379">
    <property type="entry name" value="4FE4S_FER_2"/>
    <property type="match status" value="3"/>
</dbReference>
<evidence type="ECO:0000256" key="4">
    <source>
        <dbReference type="ARBA" id="ARBA00022982"/>
    </source>
</evidence>
<reference evidence="8" key="1">
    <citation type="submission" date="2021-05" db="EMBL/GenBank/DDBJ databases">
        <title>Novel Bacillus species.</title>
        <authorList>
            <person name="Liu G."/>
        </authorList>
    </citation>
    <scope>NUCLEOTIDE SEQUENCE</scope>
    <source>
        <strain evidence="8 10">FJAT-50051</strain>
    </source>
</reference>
<dbReference type="InterPro" id="IPR050294">
    <property type="entry name" value="RnfB_subfamily"/>
</dbReference>
<feature type="domain" description="4Fe-4S ferredoxin-type" evidence="7">
    <location>
        <begin position="83"/>
        <end position="112"/>
    </location>
</feature>
<dbReference type="PROSITE" id="PS00198">
    <property type="entry name" value="4FE4S_FER_1"/>
    <property type="match status" value="1"/>
</dbReference>
<keyword evidence="5" id="KW-0408">Iron</keyword>
<feature type="domain" description="4Fe-4S ferredoxin-type" evidence="7">
    <location>
        <begin position="43"/>
        <end position="73"/>
    </location>
</feature>
<evidence type="ECO:0000256" key="2">
    <source>
        <dbReference type="ARBA" id="ARBA00022485"/>
    </source>
</evidence>
<dbReference type="EMBL" id="JAGYPE020000025">
    <property type="protein sequence ID" value="MCH6266799.1"/>
    <property type="molecule type" value="Genomic_DNA"/>
</dbReference>
<evidence type="ECO:0000256" key="5">
    <source>
        <dbReference type="ARBA" id="ARBA00023004"/>
    </source>
</evidence>
<dbReference type="AlphaFoldDB" id="A0A942SUG1"/>
<dbReference type="InterPro" id="IPR017900">
    <property type="entry name" value="4Fe4S_Fe_S_CS"/>
</dbReference>
<comment type="caution">
    <text evidence="8">The sequence shown here is derived from an EMBL/GenBank/DDBJ whole genome shotgun (WGS) entry which is preliminary data.</text>
</comment>
<evidence type="ECO:0000313" key="10">
    <source>
        <dbReference type="Proteomes" id="UP000677265"/>
    </source>
</evidence>
<dbReference type="Pfam" id="PF12838">
    <property type="entry name" value="Fer4_7"/>
    <property type="match status" value="1"/>
</dbReference>
<keyword evidence="1" id="KW-0813">Transport</keyword>
<evidence type="ECO:0000313" key="9">
    <source>
        <dbReference type="EMBL" id="MCH6266799.1"/>
    </source>
</evidence>